<dbReference type="Proteomes" id="UP000249229">
    <property type="component" value="Unassembled WGS sequence"/>
</dbReference>
<dbReference type="AlphaFoldDB" id="A0A2W5P032"/>
<evidence type="ECO:0000313" key="2">
    <source>
        <dbReference type="Proteomes" id="UP000249229"/>
    </source>
</evidence>
<gene>
    <name evidence="1" type="ORF">DI544_12130</name>
</gene>
<sequence length="269" mass="28538">MIHRLLPLAALLAGGAAEARFAPRVDTPYRLTRVEERDDGSGVRRFAIARTVIFRRDAAGYVARLSLAEANDSKADSAYAALSRSLAGEPVEAELDRGGRLLRVRDLDAIWARLRDGIAAAAPDDRTRLALWRGHDAATTTQRVQVVAGALLAVLGAADAERRAGTRAVTLPAEGVGARTVAMTGSETVSVSGARVTIAIAARGTAGPDAVSLTRRREIDRRTGLATAQQEERRSAITVDGRERAATSHIACTLQPMVSEYPSANPPKS</sequence>
<evidence type="ECO:0000313" key="1">
    <source>
        <dbReference type="EMBL" id="PZQ59151.1"/>
    </source>
</evidence>
<accession>A0A2W5P032</accession>
<dbReference type="EMBL" id="QFQI01000010">
    <property type="protein sequence ID" value="PZQ59151.1"/>
    <property type="molecule type" value="Genomic_DNA"/>
</dbReference>
<comment type="caution">
    <text evidence="1">The sequence shown here is derived from an EMBL/GenBank/DDBJ whole genome shotgun (WGS) entry which is preliminary data.</text>
</comment>
<name>A0A2W5P032_9SPHN</name>
<protein>
    <submittedName>
        <fullName evidence="1">Uncharacterized protein</fullName>
    </submittedName>
</protein>
<organism evidence="1 2">
    <name type="scientific">Sphingomonas taxi</name>
    <dbReference type="NCBI Taxonomy" id="1549858"/>
    <lineage>
        <taxon>Bacteria</taxon>
        <taxon>Pseudomonadati</taxon>
        <taxon>Pseudomonadota</taxon>
        <taxon>Alphaproteobacteria</taxon>
        <taxon>Sphingomonadales</taxon>
        <taxon>Sphingomonadaceae</taxon>
        <taxon>Sphingomonas</taxon>
    </lineage>
</organism>
<proteinExistence type="predicted"/>
<reference evidence="1 2" key="1">
    <citation type="submission" date="2017-08" db="EMBL/GenBank/DDBJ databases">
        <title>Infants hospitalized years apart are colonized by the same room-sourced microbial strains.</title>
        <authorList>
            <person name="Brooks B."/>
            <person name="Olm M.R."/>
            <person name="Firek B.A."/>
            <person name="Baker R."/>
            <person name="Thomas B.C."/>
            <person name="Morowitz M.J."/>
            <person name="Banfield J.F."/>
        </authorList>
    </citation>
    <scope>NUCLEOTIDE SEQUENCE [LARGE SCALE GENOMIC DNA]</scope>
    <source>
        <strain evidence="1">S2_005_001_R1_22</strain>
    </source>
</reference>